<dbReference type="Proteomes" id="UP001500621">
    <property type="component" value="Unassembled WGS sequence"/>
</dbReference>
<dbReference type="RefSeq" id="WP_345272396.1">
    <property type="nucleotide sequence ID" value="NZ_BAABIM010000005.1"/>
</dbReference>
<dbReference type="InterPro" id="IPR027417">
    <property type="entry name" value="P-loop_NTPase"/>
</dbReference>
<sequence length="172" mass="17869">MTGAPRLLLLNGLPGVGKSLLARHHVRGSPGTLCLDPALLHGWIGGDPDDHDDHGDHGDLAHAESVRTLWLAMATAHLAGGHDVVVPQLVSEAELVLRVAEAARAGGGRLVHVVLAGTAVEARVPDEALARLVADAEGLAVVCRMPGVHLLHVPGDDVTEVHPRLLQLLDAG</sequence>
<name>A0ABP8X686_9ACTN</name>
<dbReference type="EMBL" id="BAABIM010000005">
    <property type="protein sequence ID" value="GAA4699431.1"/>
    <property type="molecule type" value="Genomic_DNA"/>
</dbReference>
<proteinExistence type="predicted"/>
<gene>
    <name evidence="1" type="ORF">GCM10023226_42780</name>
</gene>
<accession>A0ABP8X686</accession>
<evidence type="ECO:0008006" key="3">
    <source>
        <dbReference type="Google" id="ProtNLM"/>
    </source>
</evidence>
<keyword evidence="2" id="KW-1185">Reference proteome</keyword>
<protein>
    <recommendedName>
        <fullName evidence="3">ATP-binding protein</fullName>
    </recommendedName>
</protein>
<evidence type="ECO:0000313" key="2">
    <source>
        <dbReference type="Proteomes" id="UP001500621"/>
    </source>
</evidence>
<dbReference type="Gene3D" id="3.40.50.300">
    <property type="entry name" value="P-loop containing nucleotide triphosphate hydrolases"/>
    <property type="match status" value="1"/>
</dbReference>
<comment type="caution">
    <text evidence="1">The sequence shown here is derived from an EMBL/GenBank/DDBJ whole genome shotgun (WGS) entry which is preliminary data.</text>
</comment>
<dbReference type="SUPFAM" id="SSF52540">
    <property type="entry name" value="P-loop containing nucleoside triphosphate hydrolases"/>
    <property type="match status" value="1"/>
</dbReference>
<reference evidence="2" key="1">
    <citation type="journal article" date="2019" name="Int. J. Syst. Evol. Microbiol.">
        <title>The Global Catalogue of Microorganisms (GCM) 10K type strain sequencing project: providing services to taxonomists for standard genome sequencing and annotation.</title>
        <authorList>
            <consortium name="The Broad Institute Genomics Platform"/>
            <consortium name="The Broad Institute Genome Sequencing Center for Infectious Disease"/>
            <person name="Wu L."/>
            <person name="Ma J."/>
        </authorList>
    </citation>
    <scope>NUCLEOTIDE SEQUENCE [LARGE SCALE GENOMIC DNA]</scope>
    <source>
        <strain evidence="2">JCM 18127</strain>
    </source>
</reference>
<evidence type="ECO:0000313" key="1">
    <source>
        <dbReference type="EMBL" id="GAA4699431.1"/>
    </source>
</evidence>
<dbReference type="Pfam" id="PF13671">
    <property type="entry name" value="AAA_33"/>
    <property type="match status" value="1"/>
</dbReference>
<organism evidence="1 2">
    <name type="scientific">Nocardioides nanhaiensis</name>
    <dbReference type="NCBI Taxonomy" id="1476871"/>
    <lineage>
        <taxon>Bacteria</taxon>
        <taxon>Bacillati</taxon>
        <taxon>Actinomycetota</taxon>
        <taxon>Actinomycetes</taxon>
        <taxon>Propionibacteriales</taxon>
        <taxon>Nocardioidaceae</taxon>
        <taxon>Nocardioides</taxon>
    </lineage>
</organism>